<feature type="transmembrane region" description="Helical" evidence="3">
    <location>
        <begin position="16"/>
        <end position="34"/>
    </location>
</feature>
<dbReference type="Pfam" id="PF00015">
    <property type="entry name" value="MCPsignal"/>
    <property type="match status" value="1"/>
</dbReference>
<proteinExistence type="predicted"/>
<keyword evidence="3" id="KW-1133">Transmembrane helix</keyword>
<comment type="caution">
    <text evidence="5">The sequence shown here is derived from an EMBL/GenBank/DDBJ whole genome shotgun (WGS) entry which is preliminary data.</text>
</comment>
<keyword evidence="3" id="KW-0812">Transmembrane</keyword>
<dbReference type="RefSeq" id="WP_204661612.1">
    <property type="nucleotide sequence ID" value="NZ_JAFBDT010000002.1"/>
</dbReference>
<dbReference type="SMART" id="SM00283">
    <property type="entry name" value="MA"/>
    <property type="match status" value="1"/>
</dbReference>
<evidence type="ECO:0000256" key="1">
    <source>
        <dbReference type="ARBA" id="ARBA00023224"/>
    </source>
</evidence>
<accession>A0ABS2MN85</accession>
<dbReference type="PROSITE" id="PS50111">
    <property type="entry name" value="CHEMOTAXIS_TRANSDUC_2"/>
    <property type="match status" value="1"/>
</dbReference>
<keyword evidence="6" id="KW-1185">Reference proteome</keyword>
<organism evidence="5 6">
    <name type="scientific">Fusibacter tunisiensis</name>
    <dbReference type="NCBI Taxonomy" id="1008308"/>
    <lineage>
        <taxon>Bacteria</taxon>
        <taxon>Bacillati</taxon>
        <taxon>Bacillota</taxon>
        <taxon>Clostridia</taxon>
        <taxon>Eubacteriales</taxon>
        <taxon>Eubacteriales Family XII. Incertae Sedis</taxon>
        <taxon>Fusibacter</taxon>
    </lineage>
</organism>
<feature type="domain" description="Methyl-accepting transducer" evidence="4">
    <location>
        <begin position="211"/>
        <end position="468"/>
    </location>
</feature>
<dbReference type="EMBL" id="JAFBDT010000002">
    <property type="protein sequence ID" value="MBM7560853.1"/>
    <property type="molecule type" value="Genomic_DNA"/>
</dbReference>
<feature type="transmembrane region" description="Helical" evidence="3">
    <location>
        <begin position="67"/>
        <end position="86"/>
    </location>
</feature>
<dbReference type="SUPFAM" id="SSF58104">
    <property type="entry name" value="Methyl-accepting chemotaxis protein (MCP) signaling domain"/>
    <property type="match status" value="1"/>
</dbReference>
<keyword evidence="3" id="KW-0472">Membrane</keyword>
<dbReference type="Proteomes" id="UP000767854">
    <property type="component" value="Unassembled WGS sequence"/>
</dbReference>
<evidence type="ECO:0000256" key="3">
    <source>
        <dbReference type="SAM" id="Phobius"/>
    </source>
</evidence>
<dbReference type="PANTHER" id="PTHR32089:SF112">
    <property type="entry name" value="LYSOZYME-LIKE PROTEIN-RELATED"/>
    <property type="match status" value="1"/>
</dbReference>
<reference evidence="5 6" key="1">
    <citation type="submission" date="2021-01" db="EMBL/GenBank/DDBJ databases">
        <title>Genomic Encyclopedia of Type Strains, Phase IV (KMG-IV): sequencing the most valuable type-strain genomes for metagenomic binning, comparative biology and taxonomic classification.</title>
        <authorList>
            <person name="Goeker M."/>
        </authorList>
    </citation>
    <scope>NUCLEOTIDE SEQUENCE [LARGE SCALE GENOMIC DNA]</scope>
    <source>
        <strain evidence="5 6">DSM 24436</strain>
    </source>
</reference>
<evidence type="ECO:0000259" key="4">
    <source>
        <dbReference type="PROSITE" id="PS50111"/>
    </source>
</evidence>
<feature type="transmembrane region" description="Helical" evidence="3">
    <location>
        <begin position="40"/>
        <end position="60"/>
    </location>
</feature>
<evidence type="ECO:0000256" key="2">
    <source>
        <dbReference type="PROSITE-ProRule" id="PRU00284"/>
    </source>
</evidence>
<evidence type="ECO:0000313" key="6">
    <source>
        <dbReference type="Proteomes" id="UP000767854"/>
    </source>
</evidence>
<dbReference type="InterPro" id="IPR004089">
    <property type="entry name" value="MCPsignal_dom"/>
</dbReference>
<protein>
    <submittedName>
        <fullName evidence="5">Methyl-accepting chemotaxis protein</fullName>
    </submittedName>
</protein>
<dbReference type="PANTHER" id="PTHR32089">
    <property type="entry name" value="METHYL-ACCEPTING CHEMOTAXIS PROTEIN MCPB"/>
    <property type="match status" value="1"/>
</dbReference>
<dbReference type="Gene3D" id="1.10.287.950">
    <property type="entry name" value="Methyl-accepting chemotaxis protein"/>
    <property type="match status" value="1"/>
</dbReference>
<name>A0ABS2MN85_9FIRM</name>
<keyword evidence="1 2" id="KW-0807">Transducer</keyword>
<sequence>MVTNDQKSHFKKANRFIVILILVISVIFTLQGLLLEGISYARLVLAATGSAFALSALVFFIKIPDTIKNNIILIFPLIAATSLSHIRGGDSRMFIVYALAIVLSTLYFNKKVLIINVGILFSTLIFLFVVTPESLLGQNYELRDFIIRLGMLLTIAISSYFVTKWGNDYIQEAKESQNLSDKAFSKLEASMDNIQKAIHVLDYETNKTKSDIEQVVSNSNALSHAITEISSGIDEQSTRTDTVSNQIEKASHLLDKMVKIETSMTELTQKNLENLNQNQVNLDAFSEQMTLIAEVVASSAETVMLLNTHIKKITEAIQSIEQISQQTNMLALNASIEAARAGESGRGFSVVATEVGKLAEETNRSSQYIQTILDDLTLSSNEALEKINSGNDAVQTGNTLIKTLNSDFDHMQSTFDNLQGNIKDLSKGMGYFNSDFKIVQNELSEMNKIASSHVASIEEILSNTETQENSLLKIKESTDTIAKLSTNLNN</sequence>
<evidence type="ECO:0000313" key="5">
    <source>
        <dbReference type="EMBL" id="MBM7560853.1"/>
    </source>
</evidence>
<feature type="transmembrane region" description="Helical" evidence="3">
    <location>
        <begin position="145"/>
        <end position="162"/>
    </location>
</feature>
<feature type="transmembrane region" description="Helical" evidence="3">
    <location>
        <begin position="92"/>
        <end position="108"/>
    </location>
</feature>
<feature type="transmembrane region" description="Helical" evidence="3">
    <location>
        <begin position="113"/>
        <end position="130"/>
    </location>
</feature>
<gene>
    <name evidence="5" type="ORF">JOC49_000367</name>
</gene>